<evidence type="ECO:0000313" key="4">
    <source>
        <dbReference type="WBParaSite" id="TCNE_0001544901-mRNA-1"/>
    </source>
</evidence>
<reference evidence="2 3" key="2">
    <citation type="submission" date="2018-11" db="EMBL/GenBank/DDBJ databases">
        <authorList>
            <consortium name="Pathogen Informatics"/>
        </authorList>
    </citation>
    <scope>NUCLEOTIDE SEQUENCE [LARGE SCALE GENOMIC DNA]</scope>
</reference>
<protein>
    <submittedName>
        <fullName evidence="4">Apple domain-containing protein</fullName>
    </submittedName>
</protein>
<keyword evidence="3" id="KW-1185">Reference proteome</keyword>
<dbReference type="WBParaSite" id="TCNE_0001544901-mRNA-1">
    <property type="protein sequence ID" value="TCNE_0001544901-mRNA-1"/>
    <property type="gene ID" value="TCNE_0001544901"/>
</dbReference>
<dbReference type="InterPro" id="IPR003609">
    <property type="entry name" value="Pan_app"/>
</dbReference>
<evidence type="ECO:0000313" key="3">
    <source>
        <dbReference type="Proteomes" id="UP000050794"/>
    </source>
</evidence>
<evidence type="ECO:0000313" key="2">
    <source>
        <dbReference type="EMBL" id="VDM46769.1"/>
    </source>
</evidence>
<organism evidence="3 4">
    <name type="scientific">Toxocara canis</name>
    <name type="common">Canine roundworm</name>
    <dbReference type="NCBI Taxonomy" id="6265"/>
    <lineage>
        <taxon>Eukaryota</taxon>
        <taxon>Metazoa</taxon>
        <taxon>Ecdysozoa</taxon>
        <taxon>Nematoda</taxon>
        <taxon>Chromadorea</taxon>
        <taxon>Rhabditida</taxon>
        <taxon>Spirurina</taxon>
        <taxon>Ascaridomorpha</taxon>
        <taxon>Ascaridoidea</taxon>
        <taxon>Toxocaridae</taxon>
        <taxon>Toxocara</taxon>
    </lineage>
</organism>
<sequence length="139" mass="16115">RSKVNIRLRDCFVVYSDRDQPEQIVPYAVVKDAFNSTENDCLSTCLHDTRCKGVMYGFVGGHQVIACELYDSPQTIQLIYAPYSNMFVLRGSSCEHAYEKILPLVVEKNEEVGAVSTRRKMRYRKAFEKKHRLRQQNFA</sequence>
<evidence type="ECO:0000259" key="1">
    <source>
        <dbReference type="PROSITE" id="PS50948"/>
    </source>
</evidence>
<gene>
    <name evidence="2" type="ORF">TCNE_LOCUS15448</name>
</gene>
<dbReference type="EMBL" id="UYWY01022872">
    <property type="protein sequence ID" value="VDM46769.1"/>
    <property type="molecule type" value="Genomic_DNA"/>
</dbReference>
<reference evidence="4" key="1">
    <citation type="submission" date="2016-06" db="UniProtKB">
        <authorList>
            <consortium name="WormBaseParasite"/>
        </authorList>
    </citation>
    <scope>IDENTIFICATION</scope>
</reference>
<dbReference type="PROSITE" id="PS50948">
    <property type="entry name" value="PAN"/>
    <property type="match status" value="1"/>
</dbReference>
<dbReference type="AlphaFoldDB" id="A0A183V3X8"/>
<feature type="domain" description="Apple" evidence="1">
    <location>
        <begin position="11"/>
        <end position="94"/>
    </location>
</feature>
<proteinExistence type="predicted"/>
<name>A0A183V3X8_TOXCA</name>
<accession>A0A183V3X8</accession>
<dbReference type="Proteomes" id="UP000050794">
    <property type="component" value="Unassembled WGS sequence"/>
</dbReference>